<dbReference type="PROSITE" id="PS50112">
    <property type="entry name" value="PAS"/>
    <property type="match status" value="1"/>
</dbReference>
<dbReference type="SUPFAM" id="SSF141868">
    <property type="entry name" value="EAL domain-like"/>
    <property type="match status" value="1"/>
</dbReference>
<dbReference type="SUPFAM" id="SSF55073">
    <property type="entry name" value="Nucleotide cyclase"/>
    <property type="match status" value="1"/>
</dbReference>
<gene>
    <name evidence="6" type="ORF">J2X05_002359</name>
</gene>
<feature type="domain" description="PAC" evidence="3">
    <location>
        <begin position="160"/>
        <end position="211"/>
    </location>
</feature>
<dbReference type="SUPFAM" id="SSF55781">
    <property type="entry name" value="GAF domain-like"/>
    <property type="match status" value="1"/>
</dbReference>
<dbReference type="InterPro" id="IPR001633">
    <property type="entry name" value="EAL_dom"/>
</dbReference>
<sequence>MKSMTAEFSSDNSELYRRALAQWQAKDLRGGKPLPELSGQQQLERELQIYKMALELQREELQALEKNLTELSQHQHHQLEALRTSARILEASQAIAHVGGVEMDVTTRSIYWTAETYRIHDTTPEEYTPRLDEGFSMYPPESRERISRALRRAMETGEVFDIEVEKITFKGRKIDIRTTCTAHMENGKVVRLTGIYQDISERKQAERRHHHHNRILEMLLAKVALHDILTTLALDIETLLPGSFCSIMMLDSEEKHLHNAASQGLPDYFIQAIDGLPVGEGMGVCGSAAFFGHRVIIADVHNHPWTKSFSDIATRANINSCWSQPIMSAQGKVLGTFALYHSHMRNPTDDEIRLIESEARLTSLAIEQSLAESRLHLAASVFTHASEGILITDAQGNIIETNDVFTEITGYSRDEVIGKNPRLLQSGRHNQEFYSSLWRDLINKGDWQGEIWNKRKNGEIFASMMTISAVQDIHGIAQNYVNLFTDITPIKEHQRQLEYIAHYDALTGLPNRVLLADRLKQAMAHNHRTSGSVAVVYLDLDGFKAVNDQHGHDMGDQLLVNIAHRLKEVLREGDTLARIGGDEFVVVMVGLENPNDYEIILNRLLVVAAEPVMLNQQFLRVSASIGATLYPQDNADADQLLRHADQAMYIAKQAGKNCYHLFDVAKDIATKNQRESLEHIRTALDKKEFVLFYQPKVNMRTGEIIGAEALVRWQHPERGLLAPAAFLPVIEDHPLSIELGDWVIDDALRQIALWRNLGMNIPVSVNVGAQQLQQGNFAARLAAQLSMHPEVPPDFLELEIVETSALKDIAEVAELMRSCRALGVHFAVDDFGTGYSSLTYLKRLPAELLKIDQTFIRDMLDDPDDLEIVKGVIGLANAFHRKVIAEGVETVAHGELLIPLGCELAQGYGIARPMPAADLPHWAATWKPDPAWTKLYRLV</sequence>
<dbReference type="PROSITE" id="PS50887">
    <property type="entry name" value="GGDEF"/>
    <property type="match status" value="1"/>
</dbReference>
<dbReference type="InterPro" id="IPR035919">
    <property type="entry name" value="EAL_sf"/>
</dbReference>
<feature type="domain" description="EAL" evidence="4">
    <location>
        <begin position="673"/>
        <end position="927"/>
    </location>
</feature>
<feature type="coiled-coil region" evidence="1">
    <location>
        <begin position="40"/>
        <end position="74"/>
    </location>
</feature>
<dbReference type="Pfam" id="PF13426">
    <property type="entry name" value="PAS_9"/>
    <property type="match status" value="1"/>
</dbReference>
<dbReference type="NCBIfam" id="TIGR00254">
    <property type="entry name" value="GGDEF"/>
    <property type="match status" value="1"/>
</dbReference>
<evidence type="ECO:0000259" key="4">
    <source>
        <dbReference type="PROSITE" id="PS50883"/>
    </source>
</evidence>
<reference evidence="6 7" key="1">
    <citation type="submission" date="2023-07" db="EMBL/GenBank/DDBJ databases">
        <title>Sorghum-associated microbial communities from plants grown in Nebraska, USA.</title>
        <authorList>
            <person name="Schachtman D."/>
        </authorList>
    </citation>
    <scope>NUCLEOTIDE SEQUENCE [LARGE SCALE GENOMIC DNA]</scope>
    <source>
        <strain evidence="6 7">BE190</strain>
    </source>
</reference>
<dbReference type="PIRSF" id="PIRSF005925">
    <property type="entry name" value="Dos"/>
    <property type="match status" value="1"/>
</dbReference>
<dbReference type="CDD" id="cd01949">
    <property type="entry name" value="GGDEF"/>
    <property type="match status" value="1"/>
</dbReference>
<evidence type="ECO:0000259" key="2">
    <source>
        <dbReference type="PROSITE" id="PS50112"/>
    </source>
</evidence>
<evidence type="ECO:0000313" key="7">
    <source>
        <dbReference type="Proteomes" id="UP001253595"/>
    </source>
</evidence>
<dbReference type="SMART" id="SM00065">
    <property type="entry name" value="GAF"/>
    <property type="match status" value="1"/>
</dbReference>
<proteinExistence type="predicted"/>
<dbReference type="Gene3D" id="3.30.450.40">
    <property type="match status" value="1"/>
</dbReference>
<dbReference type="EMBL" id="JAVDVX010000004">
    <property type="protein sequence ID" value="MDR7090335.1"/>
    <property type="molecule type" value="Genomic_DNA"/>
</dbReference>
<dbReference type="PANTHER" id="PTHR44757:SF2">
    <property type="entry name" value="BIOFILM ARCHITECTURE MAINTENANCE PROTEIN MBAA"/>
    <property type="match status" value="1"/>
</dbReference>
<dbReference type="Pfam" id="PF00990">
    <property type="entry name" value="GGDEF"/>
    <property type="match status" value="1"/>
</dbReference>
<dbReference type="SMART" id="SM00267">
    <property type="entry name" value="GGDEF"/>
    <property type="match status" value="1"/>
</dbReference>
<dbReference type="Pfam" id="PF13185">
    <property type="entry name" value="GAF_2"/>
    <property type="match status" value="1"/>
</dbReference>
<dbReference type="InterPro" id="IPR003018">
    <property type="entry name" value="GAF"/>
</dbReference>
<feature type="domain" description="PAS" evidence="2">
    <location>
        <begin position="371"/>
        <end position="420"/>
    </location>
</feature>
<dbReference type="InterPro" id="IPR000014">
    <property type="entry name" value="PAS"/>
</dbReference>
<accession>A0ABU1UYU1</accession>
<dbReference type="Proteomes" id="UP001253595">
    <property type="component" value="Unassembled WGS sequence"/>
</dbReference>
<dbReference type="CDD" id="cd00130">
    <property type="entry name" value="PAS"/>
    <property type="match status" value="1"/>
</dbReference>
<dbReference type="CDD" id="cd01948">
    <property type="entry name" value="EAL"/>
    <property type="match status" value="1"/>
</dbReference>
<dbReference type="InterPro" id="IPR052155">
    <property type="entry name" value="Biofilm_reg_signaling"/>
</dbReference>
<keyword evidence="7" id="KW-1185">Reference proteome</keyword>
<dbReference type="InterPro" id="IPR029016">
    <property type="entry name" value="GAF-like_dom_sf"/>
</dbReference>
<evidence type="ECO:0000313" key="6">
    <source>
        <dbReference type="EMBL" id="MDR7090335.1"/>
    </source>
</evidence>
<dbReference type="SMART" id="SM00052">
    <property type="entry name" value="EAL"/>
    <property type="match status" value="1"/>
</dbReference>
<dbReference type="SMART" id="SM00091">
    <property type="entry name" value="PAS"/>
    <property type="match status" value="1"/>
</dbReference>
<dbReference type="PANTHER" id="PTHR44757">
    <property type="entry name" value="DIGUANYLATE CYCLASE DGCP"/>
    <property type="match status" value="1"/>
</dbReference>
<dbReference type="Pfam" id="PF08447">
    <property type="entry name" value="PAS_3"/>
    <property type="match status" value="1"/>
</dbReference>
<organism evidence="6 7">
    <name type="scientific">Cellvibrio fibrivorans</name>
    <dbReference type="NCBI Taxonomy" id="126350"/>
    <lineage>
        <taxon>Bacteria</taxon>
        <taxon>Pseudomonadati</taxon>
        <taxon>Pseudomonadota</taxon>
        <taxon>Gammaproteobacteria</taxon>
        <taxon>Cellvibrionales</taxon>
        <taxon>Cellvibrionaceae</taxon>
        <taxon>Cellvibrio</taxon>
    </lineage>
</organism>
<evidence type="ECO:0000256" key="1">
    <source>
        <dbReference type="SAM" id="Coils"/>
    </source>
</evidence>
<dbReference type="InterPro" id="IPR013655">
    <property type="entry name" value="PAS_fold_3"/>
</dbReference>
<dbReference type="NCBIfam" id="TIGR00229">
    <property type="entry name" value="sensory_box"/>
    <property type="match status" value="1"/>
</dbReference>
<evidence type="ECO:0000259" key="5">
    <source>
        <dbReference type="PROSITE" id="PS50887"/>
    </source>
</evidence>
<protein>
    <submittedName>
        <fullName evidence="6">Diguanylate cyclase (GGDEF)-like protein/PAS domain S-box-containing protein</fullName>
    </submittedName>
</protein>
<comment type="caution">
    <text evidence="6">The sequence shown here is derived from an EMBL/GenBank/DDBJ whole genome shotgun (WGS) entry which is preliminary data.</text>
</comment>
<evidence type="ECO:0000259" key="3">
    <source>
        <dbReference type="PROSITE" id="PS50113"/>
    </source>
</evidence>
<dbReference type="InterPro" id="IPR043128">
    <property type="entry name" value="Rev_trsase/Diguanyl_cyclase"/>
</dbReference>
<dbReference type="PROSITE" id="PS50113">
    <property type="entry name" value="PAC"/>
    <property type="match status" value="2"/>
</dbReference>
<dbReference type="InterPro" id="IPR029787">
    <property type="entry name" value="Nucleotide_cyclase"/>
</dbReference>
<dbReference type="InterPro" id="IPR000160">
    <property type="entry name" value="GGDEF_dom"/>
</dbReference>
<feature type="domain" description="PAC" evidence="3">
    <location>
        <begin position="447"/>
        <end position="499"/>
    </location>
</feature>
<keyword evidence="1" id="KW-0175">Coiled coil</keyword>
<dbReference type="SMART" id="SM00086">
    <property type="entry name" value="PAC"/>
    <property type="match status" value="2"/>
</dbReference>
<dbReference type="SUPFAM" id="SSF55785">
    <property type="entry name" value="PYP-like sensor domain (PAS domain)"/>
    <property type="match status" value="2"/>
</dbReference>
<dbReference type="Gene3D" id="3.30.70.270">
    <property type="match status" value="1"/>
</dbReference>
<dbReference type="InterPro" id="IPR035965">
    <property type="entry name" value="PAS-like_dom_sf"/>
</dbReference>
<dbReference type="PROSITE" id="PS50883">
    <property type="entry name" value="EAL"/>
    <property type="match status" value="1"/>
</dbReference>
<name>A0ABU1UYU1_9GAMM</name>
<dbReference type="Pfam" id="PF00563">
    <property type="entry name" value="EAL"/>
    <property type="match status" value="1"/>
</dbReference>
<dbReference type="InterPro" id="IPR001610">
    <property type="entry name" value="PAC"/>
</dbReference>
<dbReference type="InterPro" id="IPR000700">
    <property type="entry name" value="PAS-assoc_C"/>
</dbReference>
<dbReference type="InterPro" id="IPR012226">
    <property type="entry name" value="Diguanyl_cyclase/Pdiesterase"/>
</dbReference>
<feature type="domain" description="GGDEF" evidence="5">
    <location>
        <begin position="531"/>
        <end position="664"/>
    </location>
</feature>
<dbReference type="Gene3D" id="3.30.450.20">
    <property type="entry name" value="PAS domain"/>
    <property type="match status" value="2"/>
</dbReference>
<dbReference type="Gene3D" id="3.20.20.450">
    <property type="entry name" value="EAL domain"/>
    <property type="match status" value="1"/>
</dbReference>